<dbReference type="PANTHER" id="PTHR15574">
    <property type="entry name" value="WD REPEAT DOMAIN-CONTAINING FAMILY"/>
    <property type="match status" value="1"/>
</dbReference>
<evidence type="ECO:0000256" key="3">
    <source>
        <dbReference type="PROSITE-ProRule" id="PRU00221"/>
    </source>
</evidence>
<dbReference type="Gene3D" id="2.130.10.10">
    <property type="entry name" value="YVTN repeat-like/Quinoprotein amine dehydrogenase"/>
    <property type="match status" value="3"/>
</dbReference>
<feature type="compositionally biased region" description="Polar residues" evidence="4">
    <location>
        <begin position="615"/>
        <end position="624"/>
    </location>
</feature>
<dbReference type="InterPro" id="IPR036322">
    <property type="entry name" value="WD40_repeat_dom_sf"/>
</dbReference>
<name>A0A316ZGQ3_9BASI</name>
<proteinExistence type="predicted"/>
<feature type="region of interest" description="Disordered" evidence="4">
    <location>
        <begin position="554"/>
        <end position="627"/>
    </location>
</feature>
<feature type="compositionally biased region" description="Acidic residues" evidence="4">
    <location>
        <begin position="569"/>
        <end position="607"/>
    </location>
</feature>
<dbReference type="InterPro" id="IPR001680">
    <property type="entry name" value="WD40_rpt"/>
</dbReference>
<dbReference type="OrthoDB" id="2414538at2759"/>
<reference evidence="5 6" key="1">
    <citation type="journal article" date="2018" name="Mol. Biol. Evol.">
        <title>Broad Genomic Sampling Reveals a Smut Pathogenic Ancestry of the Fungal Clade Ustilaginomycotina.</title>
        <authorList>
            <person name="Kijpornyongpan T."/>
            <person name="Mondo S.J."/>
            <person name="Barry K."/>
            <person name="Sandor L."/>
            <person name="Lee J."/>
            <person name="Lipzen A."/>
            <person name="Pangilinan J."/>
            <person name="LaButti K."/>
            <person name="Hainaut M."/>
            <person name="Henrissat B."/>
            <person name="Grigoriev I.V."/>
            <person name="Spatafora J.W."/>
            <person name="Aime M.C."/>
        </authorList>
    </citation>
    <scope>NUCLEOTIDE SEQUENCE [LARGE SCALE GENOMIC DNA]</scope>
    <source>
        <strain evidence="5 6">MCA 4186</strain>
    </source>
</reference>
<dbReference type="GO" id="GO:0045717">
    <property type="term" value="P:negative regulation of fatty acid biosynthetic process"/>
    <property type="evidence" value="ECO:0007669"/>
    <property type="project" value="TreeGrafter"/>
</dbReference>
<dbReference type="GO" id="GO:0005737">
    <property type="term" value="C:cytoplasm"/>
    <property type="evidence" value="ECO:0007669"/>
    <property type="project" value="TreeGrafter"/>
</dbReference>
<evidence type="ECO:0000313" key="6">
    <source>
        <dbReference type="Proteomes" id="UP000245946"/>
    </source>
</evidence>
<gene>
    <name evidence="5" type="ORF">FA09DRAFT_328875</name>
</gene>
<sequence>MSSAFAGPSAYPGALGQLRSAPRLTYAAASRLRREQQWRESAVRTLDRIAVLGGPSDEHASSVVGHEGCVNALAWSDDGTLLASGSDDRRICLWKLGSDGVHQVDAAASGRAASGRSFSLRDEERGWPDPGVGLATVVETGHRANIFSVKFAPHSTSRFFTAAGDSQMRVFDLSLSSAEQHSRITPTGSYDVFPERGGACTRVLKCHTARVKRISVEGPDTFLSCAEDGEVRQTDLRVNHTCKRSRSYGQGCPAPLLRHSMELYSLSVSKQEPWLFVVAGTSEYAYLHDRRMVPRLIQQEWGVVPRGDDGALTTCVRRFGRPDEGWDVTDKAGRDGSCHITAAKIEETMGRDLLLSYSGADSTVYRFNIHDEPGRTHHDVSKHQPSIDEVAALHARIGTARVREDEAASPEEPSRMDVFRARIVGALFPRPSDSCDPHKVGSDLLTLGMLREVVEADHEAVAVCRALVHLAPWASGPADFSALSTAALSELVIEDQPPVAPELCAFLRQLAESTDAQATYEQIWSVGEAYVRERWPQSWDSERRARAVTVDIRELLGDDEGQPPPQDMGADEWTDEDEVEGMSVDDETDESEEEASESNSDSDDGSESSEHDSEQGSASETGNAAFNAPLTHPRQRYQGHINVDTVKQVDFVGDGFVASGSDCGRLFVWSSETGELLAAIRADGQVVNVSVAHPTLPLLAVSGIDDEIKLLGPSTARAICREADPDVVAQANRRNGGMRNSFGYSRGLLALLQQQATMGPEAQCPTQ</sequence>
<organism evidence="5 6">
    <name type="scientific">Tilletiopsis washingtonensis</name>
    <dbReference type="NCBI Taxonomy" id="58919"/>
    <lineage>
        <taxon>Eukaryota</taxon>
        <taxon>Fungi</taxon>
        <taxon>Dikarya</taxon>
        <taxon>Basidiomycota</taxon>
        <taxon>Ustilaginomycotina</taxon>
        <taxon>Exobasidiomycetes</taxon>
        <taxon>Entylomatales</taxon>
        <taxon>Entylomatales incertae sedis</taxon>
        <taxon>Tilletiopsis</taxon>
    </lineage>
</organism>
<dbReference type="GeneID" id="37269493"/>
<evidence type="ECO:0000256" key="4">
    <source>
        <dbReference type="SAM" id="MobiDB-lite"/>
    </source>
</evidence>
<keyword evidence="1 3" id="KW-0853">WD repeat</keyword>
<feature type="repeat" description="WD" evidence="3">
    <location>
        <begin position="139"/>
        <end position="181"/>
    </location>
</feature>
<dbReference type="InterPro" id="IPR015943">
    <property type="entry name" value="WD40/YVTN_repeat-like_dom_sf"/>
</dbReference>
<dbReference type="PANTHER" id="PTHR15574:SF40">
    <property type="entry name" value="WD AND TETRATRICOPEPTIDE REPEATS PROTEIN 1"/>
    <property type="match status" value="1"/>
</dbReference>
<evidence type="ECO:0000313" key="5">
    <source>
        <dbReference type="EMBL" id="PWN99495.1"/>
    </source>
</evidence>
<evidence type="ECO:0000256" key="1">
    <source>
        <dbReference type="ARBA" id="ARBA00022574"/>
    </source>
</evidence>
<dbReference type="PROSITE" id="PS50294">
    <property type="entry name" value="WD_REPEATS_REGION"/>
    <property type="match status" value="1"/>
</dbReference>
<dbReference type="Pfam" id="PF00400">
    <property type="entry name" value="WD40"/>
    <property type="match status" value="2"/>
</dbReference>
<dbReference type="PROSITE" id="PS50082">
    <property type="entry name" value="WD_REPEATS_2"/>
    <property type="match status" value="2"/>
</dbReference>
<evidence type="ECO:0000256" key="2">
    <source>
        <dbReference type="ARBA" id="ARBA00022737"/>
    </source>
</evidence>
<dbReference type="InterPro" id="IPR045151">
    <property type="entry name" value="DCAF8"/>
</dbReference>
<dbReference type="EMBL" id="KZ819288">
    <property type="protein sequence ID" value="PWN99495.1"/>
    <property type="molecule type" value="Genomic_DNA"/>
</dbReference>
<feature type="repeat" description="WD" evidence="3">
    <location>
        <begin position="63"/>
        <end position="96"/>
    </location>
</feature>
<dbReference type="SUPFAM" id="SSF50978">
    <property type="entry name" value="WD40 repeat-like"/>
    <property type="match status" value="1"/>
</dbReference>
<dbReference type="RefSeq" id="XP_025599774.1">
    <property type="nucleotide sequence ID" value="XM_025741949.1"/>
</dbReference>
<keyword evidence="2" id="KW-0677">Repeat</keyword>
<accession>A0A316ZGQ3</accession>
<dbReference type="SMART" id="SM00320">
    <property type="entry name" value="WD40"/>
    <property type="match status" value="6"/>
</dbReference>
<dbReference type="STRING" id="58919.A0A316ZGQ3"/>
<dbReference type="Proteomes" id="UP000245946">
    <property type="component" value="Unassembled WGS sequence"/>
</dbReference>
<keyword evidence="6" id="KW-1185">Reference proteome</keyword>
<protein>
    <submittedName>
        <fullName evidence="5">WD40 repeat-like protein</fullName>
    </submittedName>
</protein>
<dbReference type="AlphaFoldDB" id="A0A316ZGQ3"/>
<dbReference type="GO" id="GO:0080008">
    <property type="term" value="C:Cul4-RING E3 ubiquitin ligase complex"/>
    <property type="evidence" value="ECO:0007669"/>
    <property type="project" value="TreeGrafter"/>
</dbReference>